<comment type="subcellular location">
    <subcellularLocation>
        <location evidence="1">Membrane</location>
        <topology evidence="1">Multi-pass membrane protein</topology>
    </subcellularLocation>
</comment>
<dbReference type="SUPFAM" id="SSF81321">
    <property type="entry name" value="Family A G protein-coupled receptor-like"/>
    <property type="match status" value="1"/>
</dbReference>
<dbReference type="GO" id="GO:0005216">
    <property type="term" value="F:monoatomic ion channel activity"/>
    <property type="evidence" value="ECO:0007669"/>
    <property type="project" value="InterPro"/>
</dbReference>
<keyword evidence="7 11" id="KW-1133">Transmembrane helix</keyword>
<dbReference type="Proteomes" id="UP000182258">
    <property type="component" value="Unassembled WGS sequence"/>
</dbReference>
<feature type="transmembrane region" description="Helical" evidence="11">
    <location>
        <begin position="122"/>
        <end position="139"/>
    </location>
</feature>
<keyword evidence="14" id="KW-1185">Reference proteome</keyword>
<dbReference type="OrthoDB" id="30586at2"/>
<dbReference type="Proteomes" id="UP000033519">
    <property type="component" value="Unassembled WGS sequence"/>
</dbReference>
<feature type="transmembrane region" description="Helical" evidence="11">
    <location>
        <begin position="90"/>
        <end position="110"/>
    </location>
</feature>
<dbReference type="Pfam" id="PF01036">
    <property type="entry name" value="Bac_rhodopsin"/>
    <property type="match status" value="1"/>
</dbReference>
<dbReference type="CDD" id="cd15242">
    <property type="entry name" value="7tm_Proteorhodopsin"/>
    <property type="match status" value="1"/>
</dbReference>
<dbReference type="PANTHER" id="PTHR28286:SF2">
    <property type="entry name" value="BACTERIORHODOPSIN _OPSIN, NOPA (EUROFUNG)"/>
    <property type="match status" value="1"/>
</dbReference>
<evidence type="ECO:0000256" key="1">
    <source>
        <dbReference type="ARBA" id="ARBA00004141"/>
    </source>
</evidence>
<dbReference type="SMART" id="SM01021">
    <property type="entry name" value="Bac_rhodopsin"/>
    <property type="match status" value="1"/>
</dbReference>
<keyword evidence="4" id="KW-0716">Sensory transduction</keyword>
<organism evidence="13 15">
    <name type="scientific">Devosia psychrophila</name>
    <dbReference type="NCBI Taxonomy" id="728005"/>
    <lineage>
        <taxon>Bacteria</taxon>
        <taxon>Pseudomonadati</taxon>
        <taxon>Pseudomonadota</taxon>
        <taxon>Alphaproteobacteria</taxon>
        <taxon>Hyphomicrobiales</taxon>
        <taxon>Devosiaceae</taxon>
        <taxon>Devosia</taxon>
    </lineage>
</organism>
<evidence type="ECO:0000256" key="6">
    <source>
        <dbReference type="ARBA" id="ARBA00022925"/>
    </source>
</evidence>
<proteinExistence type="inferred from homology"/>
<keyword evidence="6" id="KW-0681">Retinal protein</keyword>
<feature type="transmembrane region" description="Helical" evidence="11">
    <location>
        <begin position="145"/>
        <end position="164"/>
    </location>
</feature>
<dbReference type="PATRIC" id="fig|728005.3.peg.2743"/>
<evidence type="ECO:0000313" key="13">
    <source>
        <dbReference type="EMBL" id="SFD13551.1"/>
    </source>
</evidence>
<dbReference type="InterPro" id="IPR001425">
    <property type="entry name" value="Arc/bac/fun_rhodopsins"/>
</dbReference>
<sequence length="253" mass="27515">METISIGQYDLIYNVFSFTFAAMMAATLFFWFGRSQVSDAYKTAMTVTGLVTFVAAYHYLRISQSWAEAYTAANGVVTASPIGFNDAYRYVDWFLTVPLLLVELILVMGLSRKETSSKAIRLGLLAALMVGLGYPGEIADAASGRWLWGGLSMIPFLWIVYELFVGLSRSVAQQPESARGLVKAAIWVTVLSWSFYPVVFFAGAVGLEGTTALTVVQVGYTIADLVAKAGFGVLIFLIAVRKSEADMGRAQTA</sequence>
<dbReference type="EMBL" id="FOMB01000023">
    <property type="protein sequence ID" value="SFD13551.1"/>
    <property type="molecule type" value="Genomic_DNA"/>
</dbReference>
<dbReference type="PROSITE" id="PS00950">
    <property type="entry name" value="BACTERIAL_OPSIN_1"/>
    <property type="match status" value="1"/>
</dbReference>
<keyword evidence="8" id="KW-0157">Chromophore</keyword>
<dbReference type="GO" id="GO:0007602">
    <property type="term" value="P:phototransduction"/>
    <property type="evidence" value="ECO:0007669"/>
    <property type="project" value="UniProtKB-KW"/>
</dbReference>
<evidence type="ECO:0000256" key="4">
    <source>
        <dbReference type="ARBA" id="ARBA00022606"/>
    </source>
</evidence>
<dbReference type="EMBL" id="LAPV01000235">
    <property type="protein sequence ID" value="KKC31033.1"/>
    <property type="molecule type" value="Genomic_DNA"/>
</dbReference>
<comment type="similarity">
    <text evidence="2">Belongs to the archaeal/bacterial/fungal opsin family.</text>
</comment>
<evidence type="ECO:0000256" key="11">
    <source>
        <dbReference type="SAM" id="Phobius"/>
    </source>
</evidence>
<keyword evidence="10" id="KW-0675">Receptor</keyword>
<reference evidence="13 15" key="2">
    <citation type="submission" date="2016-10" db="EMBL/GenBank/DDBJ databases">
        <authorList>
            <person name="de Groot N.N."/>
        </authorList>
    </citation>
    <scope>NUCLEOTIDE SEQUENCE [LARGE SCALE GENOMIC DNA]</scope>
    <source>
        <strain evidence="13 15">CGMCC 1.10210</strain>
    </source>
</reference>
<keyword evidence="5 11" id="KW-0812">Transmembrane</keyword>
<evidence type="ECO:0000313" key="15">
    <source>
        <dbReference type="Proteomes" id="UP000182258"/>
    </source>
</evidence>
<dbReference type="GO" id="GO:0009881">
    <property type="term" value="F:photoreceptor activity"/>
    <property type="evidence" value="ECO:0007669"/>
    <property type="project" value="UniProtKB-KW"/>
</dbReference>
<feature type="transmembrane region" description="Helical" evidence="11">
    <location>
        <begin position="40"/>
        <end position="60"/>
    </location>
</feature>
<feature type="transmembrane region" description="Helical" evidence="11">
    <location>
        <begin position="12"/>
        <end position="33"/>
    </location>
</feature>
<dbReference type="GO" id="GO:0016020">
    <property type="term" value="C:membrane"/>
    <property type="evidence" value="ECO:0007669"/>
    <property type="project" value="UniProtKB-SubCell"/>
</dbReference>
<dbReference type="InterPro" id="IPR018229">
    <property type="entry name" value="Rhodopsin_retinal_BS"/>
</dbReference>
<evidence type="ECO:0000313" key="14">
    <source>
        <dbReference type="Proteomes" id="UP000033519"/>
    </source>
</evidence>
<reference evidence="12 14" key="1">
    <citation type="submission" date="2015-03" db="EMBL/GenBank/DDBJ databases">
        <authorList>
            <person name="Lepp D."/>
            <person name="Hassan Y.I."/>
            <person name="Li X.-Z."/>
            <person name="Zhou T."/>
        </authorList>
    </citation>
    <scope>NUCLEOTIDE SEQUENCE [LARGE SCALE GENOMIC DNA]</scope>
    <source>
        <strain evidence="12 14">Cr7-05</strain>
    </source>
</reference>
<accession>A0A0F5PQY2</accession>
<evidence type="ECO:0000256" key="2">
    <source>
        <dbReference type="ARBA" id="ARBA00008130"/>
    </source>
</evidence>
<evidence type="ECO:0000256" key="3">
    <source>
        <dbReference type="ARBA" id="ARBA00022543"/>
    </source>
</evidence>
<dbReference type="RefSeq" id="WP_046173031.1">
    <property type="nucleotide sequence ID" value="NZ_FOMB01000023.1"/>
</dbReference>
<dbReference type="STRING" id="728005.SAMN04488059_1232"/>
<dbReference type="Gene3D" id="1.20.1070.10">
    <property type="entry name" value="Rhodopsin 7-helix transmembrane proteins"/>
    <property type="match status" value="1"/>
</dbReference>
<keyword evidence="3" id="KW-0600">Photoreceptor protein</keyword>
<gene>
    <name evidence="13" type="ORF">SAMN04488059_1232</name>
    <name evidence="12" type="ORF">WH91_21395</name>
</gene>
<feature type="transmembrane region" description="Helical" evidence="11">
    <location>
        <begin position="184"/>
        <end position="206"/>
    </location>
</feature>
<feature type="transmembrane region" description="Helical" evidence="11">
    <location>
        <begin position="218"/>
        <end position="240"/>
    </location>
</feature>
<evidence type="ECO:0000256" key="10">
    <source>
        <dbReference type="ARBA" id="ARBA00023170"/>
    </source>
</evidence>
<dbReference type="AlphaFoldDB" id="A0A0F5PQY2"/>
<protein>
    <submittedName>
        <fullName evidence="13">Bacteriorhodopsin</fullName>
    </submittedName>
    <submittedName>
        <fullName evidence="12">Xanthorhodopsin</fullName>
    </submittedName>
</protein>
<name>A0A0F5PQY2_9HYPH</name>
<evidence type="ECO:0000256" key="8">
    <source>
        <dbReference type="ARBA" id="ARBA00022991"/>
    </source>
</evidence>
<evidence type="ECO:0000256" key="5">
    <source>
        <dbReference type="ARBA" id="ARBA00022692"/>
    </source>
</evidence>
<evidence type="ECO:0000313" key="12">
    <source>
        <dbReference type="EMBL" id="KKC31033.1"/>
    </source>
</evidence>
<dbReference type="PANTHER" id="PTHR28286">
    <property type="match status" value="1"/>
</dbReference>
<evidence type="ECO:0000256" key="9">
    <source>
        <dbReference type="ARBA" id="ARBA00023136"/>
    </source>
</evidence>
<keyword evidence="9 11" id="KW-0472">Membrane</keyword>
<dbReference type="PRINTS" id="PR00251">
    <property type="entry name" value="BACTRLOPSIN"/>
</dbReference>
<evidence type="ECO:0000256" key="7">
    <source>
        <dbReference type="ARBA" id="ARBA00022989"/>
    </source>
</evidence>